<accession>A0AA44U5X9</accession>
<gene>
    <name evidence="1" type="ORF">APS60_01030</name>
</gene>
<sequence>MFGTSEIFDTHAEALTYLSAMIPSPDHCDDKGTVVVTVDCLPGRAVSATLKPEGTGLLFMI</sequence>
<reference evidence="1 2" key="1">
    <citation type="submission" date="2017-02" db="EMBL/GenBank/DDBJ databases">
        <title>Prevalence of linear plasmids in Propionibacterium acnes isolates obtained from cancerous prostatic tissue.</title>
        <authorList>
            <person name="Davidsson S."/>
            <person name="Bruggemann H."/>
        </authorList>
    </citation>
    <scope>NUCLEOTIDE SEQUENCE [LARGE SCALE GENOMIC DNA]</scope>
    <source>
        <strain evidence="1 2">09-9</strain>
    </source>
</reference>
<evidence type="ECO:0000313" key="1">
    <source>
        <dbReference type="EMBL" id="PHJ28096.1"/>
    </source>
</evidence>
<comment type="caution">
    <text evidence="1">The sequence shown here is derived from an EMBL/GenBank/DDBJ whole genome shotgun (WGS) entry which is preliminary data.</text>
</comment>
<proteinExistence type="predicted"/>
<dbReference type="Proteomes" id="UP000223982">
    <property type="component" value="Unassembled WGS sequence"/>
</dbReference>
<name>A0AA44U5X9_CUTAC</name>
<protein>
    <submittedName>
        <fullName evidence="1">Uncharacterized protein</fullName>
    </submittedName>
</protein>
<evidence type="ECO:0000313" key="2">
    <source>
        <dbReference type="Proteomes" id="UP000223982"/>
    </source>
</evidence>
<organism evidence="1 2">
    <name type="scientific">Cutibacterium acnes</name>
    <name type="common">Propionibacterium acnes</name>
    <dbReference type="NCBI Taxonomy" id="1747"/>
    <lineage>
        <taxon>Bacteria</taxon>
        <taxon>Bacillati</taxon>
        <taxon>Actinomycetota</taxon>
        <taxon>Actinomycetes</taxon>
        <taxon>Propionibacteriales</taxon>
        <taxon>Propionibacteriaceae</taxon>
        <taxon>Cutibacterium</taxon>
    </lineage>
</organism>
<dbReference type="EMBL" id="LKVB01000002">
    <property type="protein sequence ID" value="PHJ28096.1"/>
    <property type="molecule type" value="Genomic_DNA"/>
</dbReference>
<dbReference type="AlphaFoldDB" id="A0AA44U5X9"/>